<feature type="transmembrane region" description="Helical" evidence="6">
    <location>
        <begin position="388"/>
        <end position="410"/>
    </location>
</feature>
<keyword evidence="8" id="KW-1185">Reference proteome</keyword>
<evidence type="ECO:0000313" key="8">
    <source>
        <dbReference type="Proteomes" id="UP000268162"/>
    </source>
</evidence>
<proteinExistence type="inferred from homology"/>
<evidence type="ECO:0000256" key="4">
    <source>
        <dbReference type="ARBA" id="ARBA00022989"/>
    </source>
</evidence>
<feature type="transmembrane region" description="Helical" evidence="6">
    <location>
        <begin position="191"/>
        <end position="219"/>
    </location>
</feature>
<evidence type="ECO:0000256" key="6">
    <source>
        <dbReference type="SAM" id="Phobius"/>
    </source>
</evidence>
<feature type="transmembrane region" description="Helical" evidence="6">
    <location>
        <begin position="318"/>
        <end position="342"/>
    </location>
</feature>
<gene>
    <name evidence="7" type="ORF">BJ085DRAFT_15499</name>
</gene>
<accession>A0A4P9ZV41</accession>
<keyword evidence="3 6" id="KW-0812">Transmembrane</keyword>
<keyword evidence="4 6" id="KW-1133">Transmembrane helix</keyword>
<feature type="transmembrane region" description="Helical" evidence="6">
    <location>
        <begin position="20"/>
        <end position="43"/>
    </location>
</feature>
<comment type="subcellular location">
    <subcellularLocation>
        <location evidence="1">Membrane</location>
        <topology evidence="1">Multi-pass membrane protein</topology>
    </subcellularLocation>
</comment>
<evidence type="ECO:0000256" key="1">
    <source>
        <dbReference type="ARBA" id="ARBA00004141"/>
    </source>
</evidence>
<evidence type="ECO:0000256" key="5">
    <source>
        <dbReference type="ARBA" id="ARBA00023136"/>
    </source>
</evidence>
<dbReference type="CDD" id="cd13132">
    <property type="entry name" value="MATE_eukaryotic"/>
    <property type="match status" value="1"/>
</dbReference>
<dbReference type="EMBL" id="ML002611">
    <property type="protein sequence ID" value="RKP36692.1"/>
    <property type="molecule type" value="Genomic_DNA"/>
</dbReference>
<feature type="transmembrane region" description="Helical" evidence="6">
    <location>
        <begin position="416"/>
        <end position="438"/>
    </location>
</feature>
<name>A0A4P9ZV41_9FUNG</name>
<dbReference type="InterPro" id="IPR045069">
    <property type="entry name" value="MATE_euk"/>
</dbReference>
<feature type="transmembrane region" description="Helical" evidence="6">
    <location>
        <begin position="278"/>
        <end position="297"/>
    </location>
</feature>
<dbReference type="Pfam" id="PF01554">
    <property type="entry name" value="MatE"/>
    <property type="match status" value="2"/>
</dbReference>
<evidence type="ECO:0000256" key="3">
    <source>
        <dbReference type="ARBA" id="ARBA00022692"/>
    </source>
</evidence>
<evidence type="ECO:0000313" key="7">
    <source>
        <dbReference type="EMBL" id="RKP36692.1"/>
    </source>
</evidence>
<feature type="transmembrane region" description="Helical" evidence="6">
    <location>
        <begin position="49"/>
        <end position="75"/>
    </location>
</feature>
<sequence>MLAIPTEINYHHEVKVLAKLSYPVVLAYLLQYSINVASVFSLGHLGPNALAASALATMFASVTGWAFGIGLITALDTLCSQSFTGARDIHAVGTYLQRGIVAITICHVPIVIFWWYSESMLLALNQDPEIAHLAGLYLRYLIIGCLPNLLFECVKRYLQAQEIMHASTIVLCIVSPINILANYALVWWKPVALGFIGAPIATSICYWLMFILLVLYTTFVDGYQAWGGWSRASFQNIDQFMQLGLPGVVMICAEWWAFELVALAASYLGNIPLAAQSVVFTTVTLAFQIPEGISVACTNRVGNLLGAALPEAARSASIVAVVFSAGVGILNSLFFLLVGNWWGWLFTDEPEVVVLVSSLMKMAALFQIFDCISTVLAGILRGQGRQKLGALLSFPAHYIIGIPLGLYLSFTRGMGIIGLWIGLCAGITTICLSQYYFYARSDWVHEVEKCRKRVGLEGGDYDEYP</sequence>
<dbReference type="GO" id="GO:0016020">
    <property type="term" value="C:membrane"/>
    <property type="evidence" value="ECO:0007669"/>
    <property type="project" value="UniProtKB-SubCell"/>
</dbReference>
<feature type="transmembrane region" description="Helical" evidence="6">
    <location>
        <begin position="240"/>
        <end position="258"/>
    </location>
</feature>
<feature type="transmembrane region" description="Helical" evidence="6">
    <location>
        <begin position="136"/>
        <end position="154"/>
    </location>
</feature>
<evidence type="ECO:0000256" key="2">
    <source>
        <dbReference type="ARBA" id="ARBA00010199"/>
    </source>
</evidence>
<feature type="transmembrane region" description="Helical" evidence="6">
    <location>
        <begin position="95"/>
        <end position="116"/>
    </location>
</feature>
<dbReference type="AlphaFoldDB" id="A0A4P9ZV41"/>
<comment type="similarity">
    <text evidence="2">Belongs to the multi antimicrobial extrusion (MATE) (TC 2.A.66.1) family.</text>
</comment>
<feature type="transmembrane region" description="Helical" evidence="6">
    <location>
        <begin position="166"/>
        <end position="185"/>
    </location>
</feature>
<dbReference type="STRING" id="215637.A0A4P9ZV41"/>
<dbReference type="GO" id="GO:0015297">
    <property type="term" value="F:antiporter activity"/>
    <property type="evidence" value="ECO:0007669"/>
    <property type="project" value="InterPro"/>
</dbReference>
<dbReference type="GO" id="GO:0042910">
    <property type="term" value="F:xenobiotic transmembrane transporter activity"/>
    <property type="evidence" value="ECO:0007669"/>
    <property type="project" value="InterPro"/>
</dbReference>
<reference evidence="8" key="1">
    <citation type="journal article" date="2018" name="Nat. Microbiol.">
        <title>Leveraging single-cell genomics to expand the fungal tree of life.</title>
        <authorList>
            <person name="Ahrendt S.R."/>
            <person name="Quandt C.A."/>
            <person name="Ciobanu D."/>
            <person name="Clum A."/>
            <person name="Salamov A."/>
            <person name="Andreopoulos B."/>
            <person name="Cheng J.F."/>
            <person name="Woyke T."/>
            <person name="Pelin A."/>
            <person name="Henrissat B."/>
            <person name="Reynolds N.K."/>
            <person name="Benny G.L."/>
            <person name="Smith M.E."/>
            <person name="James T.Y."/>
            <person name="Grigoriev I.V."/>
        </authorList>
    </citation>
    <scope>NUCLEOTIDE SEQUENCE [LARGE SCALE GENOMIC DNA]</scope>
    <source>
        <strain evidence="8">RSA 468</strain>
    </source>
</reference>
<dbReference type="InterPro" id="IPR002528">
    <property type="entry name" value="MATE_fam"/>
</dbReference>
<organism evidence="7 8">
    <name type="scientific">Dimargaris cristalligena</name>
    <dbReference type="NCBI Taxonomy" id="215637"/>
    <lineage>
        <taxon>Eukaryota</taxon>
        <taxon>Fungi</taxon>
        <taxon>Fungi incertae sedis</taxon>
        <taxon>Zoopagomycota</taxon>
        <taxon>Kickxellomycotina</taxon>
        <taxon>Dimargaritomycetes</taxon>
        <taxon>Dimargaritales</taxon>
        <taxon>Dimargaritaceae</taxon>
        <taxon>Dimargaris</taxon>
    </lineage>
</organism>
<dbReference type="NCBIfam" id="TIGR00797">
    <property type="entry name" value="matE"/>
    <property type="match status" value="1"/>
</dbReference>
<dbReference type="Proteomes" id="UP000268162">
    <property type="component" value="Unassembled WGS sequence"/>
</dbReference>
<protein>
    <submittedName>
        <fullName evidence="7">Mate-domain-containing protein</fullName>
    </submittedName>
</protein>
<dbReference type="GO" id="GO:1990961">
    <property type="term" value="P:xenobiotic detoxification by transmembrane export across the plasma membrane"/>
    <property type="evidence" value="ECO:0007669"/>
    <property type="project" value="InterPro"/>
</dbReference>
<feature type="transmembrane region" description="Helical" evidence="6">
    <location>
        <begin position="362"/>
        <end position="381"/>
    </location>
</feature>
<keyword evidence="5 6" id="KW-0472">Membrane</keyword>
<dbReference type="PANTHER" id="PTHR11206">
    <property type="entry name" value="MULTIDRUG RESISTANCE PROTEIN"/>
    <property type="match status" value="1"/>
</dbReference>